<evidence type="ECO:0000313" key="3">
    <source>
        <dbReference type="Proteomes" id="UP001224674"/>
    </source>
</evidence>
<protein>
    <submittedName>
        <fullName evidence="2">SdpI family protein</fullName>
    </submittedName>
</protein>
<dbReference type="AlphaFoldDB" id="A0AAJ6DBT5"/>
<accession>A0AAJ6DBT5</accession>
<dbReference type="RefSeq" id="WP_110110918.1">
    <property type="nucleotide sequence ID" value="NZ_CP122561.1"/>
</dbReference>
<feature type="transmembrane region" description="Helical" evidence="1">
    <location>
        <begin position="109"/>
        <end position="129"/>
    </location>
</feature>
<gene>
    <name evidence="2" type="ORF">QDX21_11850</name>
</gene>
<evidence type="ECO:0000256" key="1">
    <source>
        <dbReference type="SAM" id="Phobius"/>
    </source>
</evidence>
<keyword evidence="1" id="KW-0812">Transmembrane</keyword>
<organism evidence="2 3">
    <name type="scientific">Auritidibacter ignavus</name>
    <dbReference type="NCBI Taxonomy" id="678932"/>
    <lineage>
        <taxon>Bacteria</taxon>
        <taxon>Bacillati</taxon>
        <taxon>Actinomycetota</taxon>
        <taxon>Actinomycetes</taxon>
        <taxon>Micrococcales</taxon>
        <taxon>Micrococcaceae</taxon>
        <taxon>Auritidibacter</taxon>
    </lineage>
</organism>
<name>A0AAJ6DBT5_9MICC</name>
<reference evidence="2 3" key="1">
    <citation type="submission" date="2023-03" db="EMBL/GenBank/DDBJ databases">
        <title>Complete genome sequences of several Auritidibacter ignavus strains isolated from ear infections.</title>
        <authorList>
            <person name="Baehr T."/>
            <person name="Baumhoegger A.M."/>
        </authorList>
    </citation>
    <scope>NUCLEOTIDE SEQUENCE [LARGE SCALE GENOMIC DNA]</scope>
    <source>
        <strain evidence="2 3">BABAE-6</strain>
    </source>
</reference>
<keyword evidence="1" id="KW-0472">Membrane</keyword>
<evidence type="ECO:0000313" key="2">
    <source>
        <dbReference type="EMBL" id="WGH92970.1"/>
    </source>
</evidence>
<keyword evidence="1" id="KW-1133">Transmembrane helix</keyword>
<keyword evidence="3" id="KW-1185">Reference proteome</keyword>
<dbReference type="EMBL" id="CP122566">
    <property type="protein sequence ID" value="WGH92970.1"/>
    <property type="molecule type" value="Genomic_DNA"/>
</dbReference>
<dbReference type="Pfam" id="PF13630">
    <property type="entry name" value="SdpI"/>
    <property type="match status" value="1"/>
</dbReference>
<sequence>MLNSIDTPPRKEQEAASSWEDPMLTEVFVATGVCILLSALMLALSTNWTVSLGPNAAFGLKTRATKSSQEAWEAGHRAARPVLVTSAVSGLVATLFCVGFHSANAEASLIAVVVTALFLTASLVASTFIANRRAKGVMICASQRE</sequence>
<feature type="transmembrane region" description="Helical" evidence="1">
    <location>
        <begin position="27"/>
        <end position="44"/>
    </location>
</feature>
<proteinExistence type="predicted"/>
<dbReference type="Proteomes" id="UP001224674">
    <property type="component" value="Chromosome"/>
</dbReference>
<dbReference type="InterPro" id="IPR025962">
    <property type="entry name" value="SdpI/YhfL"/>
</dbReference>
<feature type="transmembrane region" description="Helical" evidence="1">
    <location>
        <begin position="82"/>
        <end position="103"/>
    </location>
</feature>